<sequence length="130" mass="14439">MIRPPFHHPNVRIAGFDVPSQQSMLHQMQISGNNPPHMVPDFPRGGPVSHHSSQATGFIQEMNQMQGFPFGPHQPSIGSRGVPIPGNPPEALQRLIEVELRANSRQVHPFAPGHSQGMYGHEVDMGLRYR</sequence>
<organism evidence="2 3">
    <name type="scientific">Sesamum alatum</name>
    <dbReference type="NCBI Taxonomy" id="300844"/>
    <lineage>
        <taxon>Eukaryota</taxon>
        <taxon>Viridiplantae</taxon>
        <taxon>Streptophyta</taxon>
        <taxon>Embryophyta</taxon>
        <taxon>Tracheophyta</taxon>
        <taxon>Spermatophyta</taxon>
        <taxon>Magnoliopsida</taxon>
        <taxon>eudicotyledons</taxon>
        <taxon>Gunneridae</taxon>
        <taxon>Pentapetalae</taxon>
        <taxon>asterids</taxon>
        <taxon>lamiids</taxon>
        <taxon>Lamiales</taxon>
        <taxon>Pedaliaceae</taxon>
        <taxon>Sesamum</taxon>
    </lineage>
</organism>
<keyword evidence="3" id="KW-1185">Reference proteome</keyword>
<name>A0AAE2CDY1_9LAMI</name>
<feature type="region of interest" description="Disordered" evidence="1">
    <location>
        <begin position="65"/>
        <end position="89"/>
    </location>
</feature>
<dbReference type="PANTHER" id="PTHR34802:SF1">
    <property type="entry name" value="CHORISMATE SYNTHASE"/>
    <property type="match status" value="1"/>
</dbReference>
<comment type="caution">
    <text evidence="2">The sequence shown here is derived from an EMBL/GenBank/DDBJ whole genome shotgun (WGS) entry which is preliminary data.</text>
</comment>
<dbReference type="AlphaFoldDB" id="A0AAE2CDY1"/>
<dbReference type="Proteomes" id="UP001293254">
    <property type="component" value="Unassembled WGS sequence"/>
</dbReference>
<proteinExistence type="predicted"/>
<evidence type="ECO:0000256" key="1">
    <source>
        <dbReference type="SAM" id="MobiDB-lite"/>
    </source>
</evidence>
<accession>A0AAE2CDY1</accession>
<dbReference type="PANTHER" id="PTHR34802">
    <property type="entry name" value="CHORISMATE SYNTHASE"/>
    <property type="match status" value="1"/>
</dbReference>
<dbReference type="EMBL" id="JACGWO010000009">
    <property type="protein sequence ID" value="KAK4418562.1"/>
    <property type="molecule type" value="Genomic_DNA"/>
</dbReference>
<gene>
    <name evidence="2" type="ORF">Salat_2269000</name>
</gene>
<reference evidence="2" key="2">
    <citation type="journal article" date="2024" name="Plant">
        <title>Genomic evolution and insights into agronomic trait innovations of Sesamum species.</title>
        <authorList>
            <person name="Miao H."/>
            <person name="Wang L."/>
            <person name="Qu L."/>
            <person name="Liu H."/>
            <person name="Sun Y."/>
            <person name="Le M."/>
            <person name="Wang Q."/>
            <person name="Wei S."/>
            <person name="Zheng Y."/>
            <person name="Lin W."/>
            <person name="Duan Y."/>
            <person name="Cao H."/>
            <person name="Xiong S."/>
            <person name="Wang X."/>
            <person name="Wei L."/>
            <person name="Li C."/>
            <person name="Ma Q."/>
            <person name="Ju M."/>
            <person name="Zhao R."/>
            <person name="Li G."/>
            <person name="Mu C."/>
            <person name="Tian Q."/>
            <person name="Mei H."/>
            <person name="Zhang T."/>
            <person name="Gao T."/>
            <person name="Zhang H."/>
        </authorList>
    </citation>
    <scope>NUCLEOTIDE SEQUENCE</scope>
    <source>
        <strain evidence="2">3651</strain>
    </source>
</reference>
<reference evidence="2" key="1">
    <citation type="submission" date="2020-06" db="EMBL/GenBank/DDBJ databases">
        <authorList>
            <person name="Li T."/>
            <person name="Hu X."/>
            <person name="Zhang T."/>
            <person name="Song X."/>
            <person name="Zhang H."/>
            <person name="Dai N."/>
            <person name="Sheng W."/>
            <person name="Hou X."/>
            <person name="Wei L."/>
        </authorList>
    </citation>
    <scope>NUCLEOTIDE SEQUENCE</scope>
    <source>
        <strain evidence="2">3651</strain>
        <tissue evidence="2">Leaf</tissue>
    </source>
</reference>
<feature type="region of interest" description="Disordered" evidence="1">
    <location>
        <begin position="31"/>
        <end position="52"/>
    </location>
</feature>
<evidence type="ECO:0000313" key="2">
    <source>
        <dbReference type="EMBL" id="KAK4418562.1"/>
    </source>
</evidence>
<protein>
    <submittedName>
        <fullName evidence="2">Uncharacterized protein</fullName>
    </submittedName>
</protein>
<evidence type="ECO:0000313" key="3">
    <source>
        <dbReference type="Proteomes" id="UP001293254"/>
    </source>
</evidence>